<gene>
    <name evidence="1" type="ORF">TUM19329_08120</name>
</gene>
<protein>
    <submittedName>
        <fullName evidence="1">Cytochrome C type biogenesis protein CycH</fullName>
    </submittedName>
</protein>
<accession>A0A6F8T1W1</accession>
<keyword evidence="2" id="KW-1185">Reference proteome</keyword>
<sequence length="162" mass="17353">MFLHLMQQLSITVEFRFINYLKIKVAAMKKLLSISALAIIISGCASIPMDPQAARIIAAPNPAPKGCKYLGQVVGNQGNFFTGSYTSNRNLEEGAMNDLKNKANRLGANYVQLITNRAGVTGSMSGAFDRQGGFMSGGSEQTNVTNLGNAYRCDPKSIGLAQ</sequence>
<proteinExistence type="predicted"/>
<dbReference type="InterPro" id="IPR025294">
    <property type="entry name" value="DUF4156"/>
</dbReference>
<dbReference type="Pfam" id="PF13698">
    <property type="entry name" value="DUF4156"/>
    <property type="match status" value="1"/>
</dbReference>
<evidence type="ECO:0000313" key="2">
    <source>
        <dbReference type="Proteomes" id="UP000502894"/>
    </source>
</evidence>
<organism evidence="1 2">
    <name type="scientific">Legionella antarctica</name>
    <dbReference type="NCBI Taxonomy" id="2708020"/>
    <lineage>
        <taxon>Bacteria</taxon>
        <taxon>Pseudomonadati</taxon>
        <taxon>Pseudomonadota</taxon>
        <taxon>Gammaproteobacteria</taxon>
        <taxon>Legionellales</taxon>
        <taxon>Legionellaceae</taxon>
        <taxon>Legionella</taxon>
    </lineage>
</organism>
<evidence type="ECO:0000313" key="1">
    <source>
        <dbReference type="EMBL" id="BCA94451.1"/>
    </source>
</evidence>
<dbReference type="EMBL" id="AP022839">
    <property type="protein sequence ID" value="BCA94451.1"/>
    <property type="molecule type" value="Genomic_DNA"/>
</dbReference>
<dbReference type="Proteomes" id="UP000502894">
    <property type="component" value="Chromosome"/>
</dbReference>
<name>A0A6F8T1W1_9GAMM</name>
<dbReference type="KEGG" id="lant:TUM19329_08120"/>
<reference evidence="1" key="1">
    <citation type="journal article" date="2020" name="Microbiol. Resour. Announc.">
        <title>Complete Genome Sequence of Novel Psychrotolerant Legionella Strain TUM19329, Isolated from Antarctic Lake Sediment.</title>
        <authorList>
            <person name="Shimada S."/>
            <person name="Nakai R."/>
            <person name="Aoki K."/>
            <person name="Shimoeda N."/>
            <person name="Ohno G."/>
            <person name="Miyazaki Y."/>
            <person name="Kudoh S."/>
            <person name="Imura S."/>
            <person name="Watanabe K."/>
            <person name="Ishii Y."/>
            <person name="Tateda K."/>
        </authorList>
    </citation>
    <scope>NUCLEOTIDE SEQUENCE [LARGE SCALE GENOMIC DNA]</scope>
    <source>
        <strain evidence="1">TUM19329</strain>
    </source>
</reference>
<dbReference type="AlphaFoldDB" id="A0A6F8T1W1"/>